<dbReference type="Pfam" id="PF00155">
    <property type="entry name" value="Aminotran_1_2"/>
    <property type="match status" value="1"/>
</dbReference>
<evidence type="ECO:0000256" key="3">
    <source>
        <dbReference type="ARBA" id="ARBA00023015"/>
    </source>
</evidence>
<dbReference type="InterPro" id="IPR004839">
    <property type="entry name" value="Aminotransferase_I/II_large"/>
</dbReference>
<dbReference type="InterPro" id="IPR015424">
    <property type="entry name" value="PyrdxlP-dep_Trfase"/>
</dbReference>
<dbReference type="PRINTS" id="PR00035">
    <property type="entry name" value="HTHGNTR"/>
</dbReference>
<protein>
    <submittedName>
        <fullName evidence="7">GntR family transcriptional regulator</fullName>
    </submittedName>
</protein>
<sequence>MFRDLNINNDRPVYLQIKDYIKELIIKGILQKDVKLPSTRELGEILNVSRNTIILAYEYLEDEGFIRIVKGRGAFVSDIKIKPQDNFNLSWDEKINDYARFAERLDIIKNEIKWEKGMISFKSISPDSSLFDMDEFKKAFLNRISMEGDKILNYGYAQGYKPLIEYLLKYMENKGVDVEGKEILITNGFTEGFDIVVSAITNKGDKIICENPTHNTAIKIMKLHELDIHGVEMDDDGMNINKLEEKLYKEEFKFVYIVPSYHNPTGIVTSPEKRIEIFNACRQRGVPLIEDGFNEELRYSGSHIAPIISLNGKGNGVIYLGSFSKILFPGMRIGWILADKDLISVLESIKRSRNIHTSFLDQAILYEYLKGGNFEKYLKRARKEYREKFEIAYKAAKELIPCRDIKGEGGLHIFVELRDINARDVLFECCKNGVIFTPGDIFYTDGKGKNTFRLGFSRVSKDEIIKGFKVIGDVVRKMEG</sequence>
<dbReference type="Gene3D" id="1.10.10.10">
    <property type="entry name" value="Winged helix-like DNA-binding domain superfamily/Winged helix DNA-binding domain"/>
    <property type="match status" value="1"/>
</dbReference>
<dbReference type="SUPFAM" id="SSF46785">
    <property type="entry name" value="Winged helix' DNA-binding domain"/>
    <property type="match status" value="1"/>
</dbReference>
<evidence type="ECO:0000259" key="6">
    <source>
        <dbReference type="PROSITE" id="PS50949"/>
    </source>
</evidence>
<comment type="similarity">
    <text evidence="1">In the C-terminal section; belongs to the class-I pyridoxal-phosphate-dependent aminotransferase family.</text>
</comment>
<proteinExistence type="inferred from homology"/>
<dbReference type="InterPro" id="IPR015421">
    <property type="entry name" value="PyrdxlP-dep_Trfase_major"/>
</dbReference>
<dbReference type="CDD" id="cd07377">
    <property type="entry name" value="WHTH_GntR"/>
    <property type="match status" value="1"/>
</dbReference>
<dbReference type="CDD" id="cd00609">
    <property type="entry name" value="AAT_like"/>
    <property type="match status" value="1"/>
</dbReference>
<dbReference type="GO" id="GO:0003824">
    <property type="term" value="F:catalytic activity"/>
    <property type="evidence" value="ECO:0007669"/>
    <property type="project" value="UniProtKB-ARBA"/>
</dbReference>
<keyword evidence="8" id="KW-1185">Reference proteome</keyword>
<organism evidence="7 8">
    <name type="scientific">Fervidicella metallireducens AeB</name>
    <dbReference type="NCBI Taxonomy" id="1403537"/>
    <lineage>
        <taxon>Bacteria</taxon>
        <taxon>Bacillati</taxon>
        <taxon>Bacillota</taxon>
        <taxon>Clostridia</taxon>
        <taxon>Eubacteriales</taxon>
        <taxon>Clostridiaceae</taxon>
        <taxon>Fervidicella</taxon>
    </lineage>
</organism>
<dbReference type="EMBL" id="AZQP01000032">
    <property type="protein sequence ID" value="EYE87973.1"/>
    <property type="molecule type" value="Genomic_DNA"/>
</dbReference>
<dbReference type="Gene3D" id="3.40.640.10">
    <property type="entry name" value="Type I PLP-dependent aspartate aminotransferase-like (Major domain)"/>
    <property type="match status" value="1"/>
</dbReference>
<dbReference type="InterPro" id="IPR051446">
    <property type="entry name" value="HTH_trans_reg/aminotransferase"/>
</dbReference>
<dbReference type="GO" id="GO:0003700">
    <property type="term" value="F:DNA-binding transcription factor activity"/>
    <property type="evidence" value="ECO:0007669"/>
    <property type="project" value="InterPro"/>
</dbReference>
<keyword evidence="2" id="KW-0663">Pyridoxal phosphate</keyword>
<comment type="caution">
    <text evidence="7">The sequence shown here is derived from an EMBL/GenBank/DDBJ whole genome shotgun (WGS) entry which is preliminary data.</text>
</comment>
<dbReference type="STRING" id="1403537.Q428_10405"/>
<evidence type="ECO:0000256" key="5">
    <source>
        <dbReference type="ARBA" id="ARBA00023163"/>
    </source>
</evidence>
<keyword evidence="4" id="KW-0238">DNA-binding</keyword>
<dbReference type="Proteomes" id="UP000019681">
    <property type="component" value="Unassembled WGS sequence"/>
</dbReference>
<dbReference type="OrthoDB" id="9802328at2"/>
<dbReference type="SUPFAM" id="SSF53383">
    <property type="entry name" value="PLP-dependent transferases"/>
    <property type="match status" value="1"/>
</dbReference>
<keyword evidence="5" id="KW-0804">Transcription</keyword>
<gene>
    <name evidence="7" type="ORF">Q428_10405</name>
</gene>
<name>A0A017RTA0_9CLOT</name>
<feature type="domain" description="HTH gntR-type" evidence="6">
    <location>
        <begin position="11"/>
        <end position="79"/>
    </location>
</feature>
<dbReference type="InterPro" id="IPR036390">
    <property type="entry name" value="WH_DNA-bd_sf"/>
</dbReference>
<evidence type="ECO:0000256" key="1">
    <source>
        <dbReference type="ARBA" id="ARBA00005384"/>
    </source>
</evidence>
<dbReference type="RefSeq" id="WP_035380513.1">
    <property type="nucleotide sequence ID" value="NZ_AZQP01000032.1"/>
</dbReference>
<evidence type="ECO:0000256" key="4">
    <source>
        <dbReference type="ARBA" id="ARBA00023125"/>
    </source>
</evidence>
<dbReference type="PANTHER" id="PTHR46577:SF1">
    <property type="entry name" value="HTH-TYPE TRANSCRIPTIONAL REGULATORY PROTEIN GABR"/>
    <property type="match status" value="1"/>
</dbReference>
<dbReference type="InterPro" id="IPR036388">
    <property type="entry name" value="WH-like_DNA-bd_sf"/>
</dbReference>
<evidence type="ECO:0000313" key="8">
    <source>
        <dbReference type="Proteomes" id="UP000019681"/>
    </source>
</evidence>
<dbReference type="PROSITE" id="PS50949">
    <property type="entry name" value="HTH_GNTR"/>
    <property type="match status" value="1"/>
</dbReference>
<evidence type="ECO:0000313" key="7">
    <source>
        <dbReference type="EMBL" id="EYE87973.1"/>
    </source>
</evidence>
<dbReference type="SMART" id="SM00345">
    <property type="entry name" value="HTH_GNTR"/>
    <property type="match status" value="1"/>
</dbReference>
<dbReference type="InterPro" id="IPR000524">
    <property type="entry name" value="Tscrpt_reg_HTH_GntR"/>
</dbReference>
<dbReference type="AlphaFoldDB" id="A0A017RTA0"/>
<dbReference type="InterPro" id="IPR015422">
    <property type="entry name" value="PyrdxlP-dep_Trfase_small"/>
</dbReference>
<reference evidence="7 8" key="1">
    <citation type="journal article" date="2014" name="Genome Announc.">
        <title>Draft Genome Sequence of Fervidicella metallireducens Strain AeBT, an Iron-Reducing Thermoanaerobe from the Great Artesian Basin.</title>
        <authorList>
            <person name="Patel B.K."/>
        </authorList>
    </citation>
    <scope>NUCLEOTIDE SEQUENCE [LARGE SCALE GENOMIC DNA]</scope>
    <source>
        <strain evidence="7 8">AeB</strain>
    </source>
</reference>
<dbReference type="PANTHER" id="PTHR46577">
    <property type="entry name" value="HTH-TYPE TRANSCRIPTIONAL REGULATORY PROTEIN GABR"/>
    <property type="match status" value="1"/>
</dbReference>
<dbReference type="GO" id="GO:0030170">
    <property type="term" value="F:pyridoxal phosphate binding"/>
    <property type="evidence" value="ECO:0007669"/>
    <property type="project" value="InterPro"/>
</dbReference>
<keyword evidence="3" id="KW-0805">Transcription regulation</keyword>
<evidence type="ECO:0000256" key="2">
    <source>
        <dbReference type="ARBA" id="ARBA00022898"/>
    </source>
</evidence>
<dbReference type="GO" id="GO:0003677">
    <property type="term" value="F:DNA binding"/>
    <property type="evidence" value="ECO:0007669"/>
    <property type="project" value="UniProtKB-KW"/>
</dbReference>
<accession>A0A017RTA0</accession>
<dbReference type="Gene3D" id="3.90.1150.10">
    <property type="entry name" value="Aspartate Aminotransferase, domain 1"/>
    <property type="match status" value="1"/>
</dbReference>
<dbReference type="Pfam" id="PF00392">
    <property type="entry name" value="GntR"/>
    <property type="match status" value="1"/>
</dbReference>